<dbReference type="InterPro" id="IPR050253">
    <property type="entry name" value="Seed_Storage-Functional"/>
</dbReference>
<feature type="non-terminal residue" evidence="8">
    <location>
        <position position="472"/>
    </location>
</feature>
<dbReference type="SUPFAM" id="SSF51182">
    <property type="entry name" value="RmlC-like cupins"/>
    <property type="match status" value="1"/>
</dbReference>
<dbReference type="GO" id="GO:0045735">
    <property type="term" value="F:nutrient reservoir activity"/>
    <property type="evidence" value="ECO:0007669"/>
    <property type="project" value="UniProtKB-KW"/>
</dbReference>
<feature type="chain" id="PRO_5007751415" description="Cupin type-1 domain-containing protein" evidence="5">
    <location>
        <begin position="21"/>
        <end position="472"/>
    </location>
</feature>
<dbReference type="EMBL" id="AUSU01002401">
    <property type="protein sequence ID" value="EPS68852.1"/>
    <property type="molecule type" value="Genomic_DNA"/>
</dbReference>
<keyword evidence="5" id="KW-0732">Signal</keyword>
<dbReference type="InterPro" id="IPR006044">
    <property type="entry name" value="11S_seedstore_pln"/>
</dbReference>
<name>S8E8V6_9LAMI</name>
<dbReference type="InterPro" id="IPR014710">
    <property type="entry name" value="RmlC-like_jellyroll"/>
</dbReference>
<evidence type="ECO:0000256" key="2">
    <source>
        <dbReference type="ARBA" id="ARBA00022761"/>
    </source>
</evidence>
<keyword evidence="3 5" id="KW-0708">Seed storage protein</keyword>
<dbReference type="PROSITE" id="PS00305">
    <property type="entry name" value="11S_SEED_STORAGE"/>
    <property type="match status" value="1"/>
</dbReference>
<comment type="function">
    <text evidence="5">Seed storage protein.</text>
</comment>
<evidence type="ECO:0000256" key="1">
    <source>
        <dbReference type="ARBA" id="ARBA00007178"/>
    </source>
</evidence>
<dbReference type="CDD" id="cd02242">
    <property type="entry name" value="cupin_11S_legumin_N"/>
    <property type="match status" value="1"/>
</dbReference>
<evidence type="ECO:0000256" key="5">
    <source>
        <dbReference type="RuleBase" id="RU003681"/>
    </source>
</evidence>
<dbReference type="Pfam" id="PF00190">
    <property type="entry name" value="Cupin_1"/>
    <property type="match status" value="2"/>
</dbReference>
<dbReference type="SMART" id="SM00835">
    <property type="entry name" value="Cupin_1"/>
    <property type="match status" value="2"/>
</dbReference>
<feature type="non-terminal residue" evidence="8">
    <location>
        <position position="1"/>
    </location>
</feature>
<dbReference type="InterPro" id="IPR022379">
    <property type="entry name" value="11S_seedstore_CS"/>
</dbReference>
<reference evidence="8 9" key="1">
    <citation type="journal article" date="2013" name="BMC Genomics">
        <title>The miniature genome of a carnivorous plant Genlisea aurea contains a low number of genes and short non-coding sequences.</title>
        <authorList>
            <person name="Leushkin E.V."/>
            <person name="Sutormin R.A."/>
            <person name="Nabieva E.R."/>
            <person name="Penin A.A."/>
            <person name="Kondrashov A.S."/>
            <person name="Logacheva M.D."/>
        </authorList>
    </citation>
    <scope>NUCLEOTIDE SEQUENCE [LARGE SCALE GENOMIC DNA]</scope>
</reference>
<dbReference type="OrthoDB" id="1903982at2759"/>
<dbReference type="AlphaFoldDB" id="S8E8V6"/>
<dbReference type="InterPro" id="IPR011051">
    <property type="entry name" value="RmlC_Cupin_sf"/>
</dbReference>
<comment type="caution">
    <text evidence="8">The sequence shown here is derived from an EMBL/GenBank/DDBJ whole genome shotgun (WGS) entry which is preliminary data.</text>
</comment>
<dbReference type="CDD" id="cd02243">
    <property type="entry name" value="cupin_11S_legumin_C"/>
    <property type="match status" value="1"/>
</dbReference>
<evidence type="ECO:0000313" key="8">
    <source>
        <dbReference type="EMBL" id="EPS68852.1"/>
    </source>
</evidence>
<feature type="domain" description="Cupin type-1" evidence="7">
    <location>
        <begin position="308"/>
        <end position="457"/>
    </location>
</feature>
<dbReference type="PANTHER" id="PTHR31189:SF54">
    <property type="entry name" value="11S GLOBULIN SEED STORAGE PROTEIN 2-LIKE"/>
    <property type="match status" value="1"/>
</dbReference>
<keyword evidence="4 5" id="KW-1015">Disulfide bond</keyword>
<dbReference type="PRINTS" id="PR00439">
    <property type="entry name" value="11SGLOBULIN"/>
</dbReference>
<dbReference type="PANTHER" id="PTHR31189">
    <property type="entry name" value="OS03G0336100 PROTEIN-RELATED"/>
    <property type="match status" value="1"/>
</dbReference>
<evidence type="ECO:0000313" key="9">
    <source>
        <dbReference type="Proteomes" id="UP000015453"/>
    </source>
</evidence>
<feature type="region of interest" description="Disordered" evidence="6">
    <location>
        <begin position="119"/>
        <end position="153"/>
    </location>
</feature>
<protein>
    <recommendedName>
        <fullName evidence="7">Cupin type-1 domain-containing protein</fullName>
    </recommendedName>
</protein>
<gene>
    <name evidence="8" type="ORF">M569_05912</name>
</gene>
<feature type="region of interest" description="Disordered" evidence="6">
    <location>
        <begin position="212"/>
        <end position="236"/>
    </location>
</feature>
<comment type="subunit">
    <text evidence="5">Hexamer; each subunit is composed of an acidic and a basic chain derived from a single precursor and linked by a disulfide bond.</text>
</comment>
<dbReference type="Proteomes" id="UP000015453">
    <property type="component" value="Unassembled WGS sequence"/>
</dbReference>
<evidence type="ECO:0000259" key="7">
    <source>
        <dbReference type="SMART" id="SM00835"/>
    </source>
</evidence>
<dbReference type="Gene3D" id="2.60.120.10">
    <property type="entry name" value="Jelly Rolls"/>
    <property type="match status" value="2"/>
</dbReference>
<proteinExistence type="inferred from homology"/>
<evidence type="ECO:0000256" key="6">
    <source>
        <dbReference type="SAM" id="MobiDB-lite"/>
    </source>
</evidence>
<evidence type="ECO:0000256" key="4">
    <source>
        <dbReference type="ARBA" id="ARBA00023157"/>
    </source>
</evidence>
<feature type="compositionally biased region" description="Basic and acidic residues" evidence="6">
    <location>
        <begin position="119"/>
        <end position="145"/>
    </location>
</feature>
<comment type="similarity">
    <text evidence="1 5">Belongs to the 11S seed storage protein (globulins) family.</text>
</comment>
<feature type="signal peptide" evidence="5">
    <location>
        <begin position="1"/>
        <end position="20"/>
    </location>
</feature>
<keyword evidence="9" id="KW-1185">Reference proteome</keyword>
<organism evidence="8 9">
    <name type="scientific">Genlisea aurea</name>
    <dbReference type="NCBI Taxonomy" id="192259"/>
    <lineage>
        <taxon>Eukaryota</taxon>
        <taxon>Viridiplantae</taxon>
        <taxon>Streptophyta</taxon>
        <taxon>Embryophyta</taxon>
        <taxon>Tracheophyta</taxon>
        <taxon>Spermatophyta</taxon>
        <taxon>Magnoliopsida</taxon>
        <taxon>eudicotyledons</taxon>
        <taxon>Gunneridae</taxon>
        <taxon>Pentapetalae</taxon>
        <taxon>asterids</taxon>
        <taxon>lamiids</taxon>
        <taxon>Lamiales</taxon>
        <taxon>Lentibulariaceae</taxon>
        <taxon>Genlisea</taxon>
    </lineage>
</organism>
<accession>S8E8V6</accession>
<keyword evidence="2 5" id="KW-0758">Storage protein</keyword>
<evidence type="ECO:0000256" key="3">
    <source>
        <dbReference type="ARBA" id="ARBA00023129"/>
    </source>
</evidence>
<feature type="domain" description="Cupin type-1" evidence="7">
    <location>
        <begin position="40"/>
        <end position="256"/>
    </location>
</feature>
<dbReference type="InterPro" id="IPR006045">
    <property type="entry name" value="Cupin_1"/>
</dbReference>
<sequence>ASNCLLILLLLISVPAFSLAQRQYSEGQLSQEQQCRFRRITASQPSERIEFEGGTSERWDEREDQFQCASVAAVRNVIRPNGLSLPNYQPSPRLVYIERGEGYISVVFPSCAETYHSTEEDWQQRRETERFGRHGGRRGFEGRREEEEEESGRDLHQRVHRIRRGDIIALPAGTVHWCYNDGNEELVAVSINDLNHQTNQLDERHRSFYLAGADSSSRGGGSSRREEGQQRSRNIFSGFDPNLLSEAFNVPEDLIRRVQGEREERGLIVTARERLDFIRSEDVEEEEEEGRIQRNGLEETVCSPRFITNIESRKEADVICKQAGKLNVVDKHKLPILRFMDLSAEKGLLYPNAMVSPDWESFGHTIVYVTRGEAQIQITDQSGESLMNDRVNQGDMFVIPQYYVSSARAGNDGFEWVAFKTTGWPMRNPLAGYTSVIRALPLQVVSNAYQISPSQAHQLKNNRGGQSFLLSP</sequence>